<feature type="region of interest" description="Disordered" evidence="1">
    <location>
        <begin position="1"/>
        <end position="20"/>
    </location>
</feature>
<protein>
    <submittedName>
        <fullName evidence="2">Uncharacterized protein</fullName>
    </submittedName>
</protein>
<comment type="caution">
    <text evidence="2">The sequence shown here is derived from an EMBL/GenBank/DDBJ whole genome shotgun (WGS) entry which is preliminary data.</text>
</comment>
<organism evidence="2 3">
    <name type="scientific">Streptomyces smaragdinus</name>
    <dbReference type="NCBI Taxonomy" id="2585196"/>
    <lineage>
        <taxon>Bacteria</taxon>
        <taxon>Bacillati</taxon>
        <taxon>Actinomycetota</taxon>
        <taxon>Actinomycetes</taxon>
        <taxon>Kitasatosporales</taxon>
        <taxon>Streptomycetaceae</taxon>
        <taxon>Streptomyces</taxon>
    </lineage>
</organism>
<gene>
    <name evidence="2" type="ORF">SRB5_71330</name>
</gene>
<sequence>MALRSRYVPQLGRRQRRTAHRLPLQAVEPRLYGPLVPVRGGQQHPGADELELQPRRRGAAHLRQPLADQVRGPAELRRAERLRLRPHPLQHVVGDVDEPLGARVGHRGEDHEVPQPLEQVGDEPPRIVAPLDDPVHDLERGGPVTRREGVDDGVQQRRLGVPEQGRRHGIRHTVRARAGQQLVHHGHGVPYGPRPGPYHQRQHGLLDGDPLLAADLGEIVPQRPGGDEPERIVMGPRPDGPDDLLGLCRREDELQMLRGLLDDLQQGVEPRRGDHVGLVDDVDLVPAGGGSEEGLLPQLTGVVHATVRRGVDLDDVDRPGPVARQVQTRPALPAGGGRGALLTVQTAGEDPRAGGLAAPPWTAEQIRVVDPVVPQRLLQRTGHVVLPDDLGEGLGAITAIEG</sequence>
<evidence type="ECO:0000256" key="1">
    <source>
        <dbReference type="SAM" id="MobiDB-lite"/>
    </source>
</evidence>
<keyword evidence="3" id="KW-1185">Reference proteome</keyword>
<accession>A0A7K0CU17</accession>
<name>A0A7K0CU17_9ACTN</name>
<reference evidence="2 3" key="1">
    <citation type="submission" date="2019-10" db="EMBL/GenBank/DDBJ databases">
        <title>Streptomyces smaragdinus sp. nov. and Streptomyces fabii sp. nov., isolated from the gut of fungus growing-termite Macrotermes natalensis.</title>
        <authorList>
            <person name="Schwitalla J."/>
            <person name="Benndorf R."/>
            <person name="Martin K."/>
            <person name="De Beer W."/>
            <person name="Kaster A.-K."/>
            <person name="Vollmers J."/>
            <person name="Poulsen M."/>
            <person name="Beemelmanns C."/>
        </authorList>
    </citation>
    <scope>NUCLEOTIDE SEQUENCE [LARGE SCALE GENOMIC DNA]</scope>
    <source>
        <strain evidence="2 3">RB5</strain>
    </source>
</reference>
<dbReference type="AlphaFoldDB" id="A0A7K0CU17"/>
<evidence type="ECO:0000313" key="3">
    <source>
        <dbReference type="Proteomes" id="UP000466345"/>
    </source>
</evidence>
<proteinExistence type="predicted"/>
<dbReference type="Proteomes" id="UP000466345">
    <property type="component" value="Unassembled WGS sequence"/>
</dbReference>
<dbReference type="EMBL" id="WEGJ01000097">
    <property type="protein sequence ID" value="MQY16928.1"/>
    <property type="molecule type" value="Genomic_DNA"/>
</dbReference>
<evidence type="ECO:0000313" key="2">
    <source>
        <dbReference type="EMBL" id="MQY16928.1"/>
    </source>
</evidence>